<name>A0A645F6K6_9ZZZZ</name>
<dbReference type="EMBL" id="VSSQ01054271">
    <property type="protein sequence ID" value="MPN08244.1"/>
    <property type="molecule type" value="Genomic_DNA"/>
</dbReference>
<gene>
    <name evidence="1" type="ORF">SDC9_155526</name>
</gene>
<dbReference type="AlphaFoldDB" id="A0A645F6K6"/>
<evidence type="ECO:0000313" key="1">
    <source>
        <dbReference type="EMBL" id="MPN08244.1"/>
    </source>
</evidence>
<protein>
    <submittedName>
        <fullName evidence="1">Uncharacterized protein</fullName>
    </submittedName>
</protein>
<reference evidence="1" key="1">
    <citation type="submission" date="2019-08" db="EMBL/GenBank/DDBJ databases">
        <authorList>
            <person name="Kucharzyk K."/>
            <person name="Murdoch R.W."/>
            <person name="Higgins S."/>
            <person name="Loffler F."/>
        </authorList>
    </citation>
    <scope>NUCLEOTIDE SEQUENCE</scope>
</reference>
<sequence>MTENQIVSLIADEINKKAKECMSMHNRDSVEFISVYSSMLVLNEILFKINLINVKEKTISPIKIEYEQSE</sequence>
<organism evidence="1">
    <name type="scientific">bioreactor metagenome</name>
    <dbReference type="NCBI Taxonomy" id="1076179"/>
    <lineage>
        <taxon>unclassified sequences</taxon>
        <taxon>metagenomes</taxon>
        <taxon>ecological metagenomes</taxon>
    </lineage>
</organism>
<accession>A0A645F6K6</accession>
<comment type="caution">
    <text evidence="1">The sequence shown here is derived from an EMBL/GenBank/DDBJ whole genome shotgun (WGS) entry which is preliminary data.</text>
</comment>
<proteinExistence type="predicted"/>